<accession>A0A1S2LH88</accession>
<protein>
    <submittedName>
        <fullName evidence="1">Uncharacterized protein</fullName>
    </submittedName>
</protein>
<gene>
    <name evidence="2" type="ORF">AWH56_018620</name>
    <name evidence="1" type="ORF">AWH56_15680</name>
</gene>
<proteinExistence type="predicted"/>
<evidence type="ECO:0000313" key="2">
    <source>
        <dbReference type="EMBL" id="QOY34723.1"/>
    </source>
</evidence>
<reference evidence="2 3" key="3">
    <citation type="journal article" date="2019" name="Int. J. Syst. Evol. Microbiol.">
        <title>Anaerobacillus isosaccharinicus sp. nov., an alkaliphilic bacterium which degrades isosaccharinic acid.</title>
        <authorList>
            <person name="Bassil N.M."/>
            <person name="Lloyd J.R."/>
        </authorList>
    </citation>
    <scope>NUCLEOTIDE SEQUENCE [LARGE SCALE GENOMIC DNA]</scope>
    <source>
        <strain evidence="2 3">NB2006</strain>
    </source>
</reference>
<dbReference type="Proteomes" id="UP000180175">
    <property type="component" value="Chromosome"/>
</dbReference>
<dbReference type="AlphaFoldDB" id="A0A1S2LH88"/>
<reference evidence="1 3" key="1">
    <citation type="submission" date="2016-10" db="EMBL/GenBank/DDBJ databases">
        <title>Draft genome sequences of four alkaliphilic bacteria belonging to the Anaerobacillus genus.</title>
        <authorList>
            <person name="Bassil N.M."/>
            <person name="Lloyd J.R."/>
        </authorList>
    </citation>
    <scope>NUCLEOTIDE SEQUENCE [LARGE SCALE GENOMIC DNA]</scope>
    <source>
        <strain evidence="1 3">NB2006</strain>
    </source>
</reference>
<dbReference type="RefSeq" id="WP_071317975.1">
    <property type="nucleotide sequence ID" value="NZ_CP063356.2"/>
</dbReference>
<organism evidence="1 3">
    <name type="scientific">Anaerobacillus isosaccharinicus</name>
    <dbReference type="NCBI Taxonomy" id="1532552"/>
    <lineage>
        <taxon>Bacteria</taxon>
        <taxon>Bacillati</taxon>
        <taxon>Bacillota</taxon>
        <taxon>Bacilli</taxon>
        <taxon>Bacillales</taxon>
        <taxon>Bacillaceae</taxon>
        <taxon>Anaerobacillus</taxon>
    </lineage>
</organism>
<keyword evidence="3" id="KW-1185">Reference proteome</keyword>
<evidence type="ECO:0000313" key="1">
    <source>
        <dbReference type="EMBL" id="OIJ11433.1"/>
    </source>
</evidence>
<reference evidence="2" key="4">
    <citation type="submission" date="2020-10" db="EMBL/GenBank/DDBJ databases">
        <authorList>
            <person name="Bassil N.M."/>
            <person name="Lloyd J.R."/>
        </authorList>
    </citation>
    <scope>NUCLEOTIDE SEQUENCE</scope>
    <source>
        <strain evidence="2">NB2006</strain>
    </source>
</reference>
<reference evidence="2 3" key="2">
    <citation type="journal article" date="2017" name="Genome Announc.">
        <title>Draft Genome Sequences of Four Alkaliphilic Bacteria Belonging to the Anaerobacillus Genus.</title>
        <authorList>
            <person name="Bassil N.M."/>
            <person name="Lloyd J.R."/>
        </authorList>
    </citation>
    <scope>NUCLEOTIDE SEQUENCE [LARGE SCALE GENOMIC DNA]</scope>
    <source>
        <strain evidence="2 3">NB2006</strain>
    </source>
</reference>
<name>A0A1S2LH88_9BACI</name>
<evidence type="ECO:0000313" key="3">
    <source>
        <dbReference type="Proteomes" id="UP000180175"/>
    </source>
</evidence>
<sequence>MKPIDYLTSDENFIYKCIKDDIKNCKNINDLKLLESKLDVLLERSISRFRVQNGIKNVVVKKQYEYSKDEIIEKANEMVKNGHQEEDIREKYNLTDDDMDLIDFVSNEL</sequence>
<dbReference type="EMBL" id="CP063356">
    <property type="protein sequence ID" value="QOY34723.1"/>
    <property type="molecule type" value="Genomic_DNA"/>
</dbReference>
<dbReference type="EMBL" id="LQXD01000135">
    <property type="protein sequence ID" value="OIJ11433.1"/>
    <property type="molecule type" value="Genomic_DNA"/>
</dbReference>
<dbReference type="KEGG" id="aia:AWH56_018620"/>